<feature type="signal peptide" evidence="2">
    <location>
        <begin position="1"/>
        <end position="25"/>
    </location>
</feature>
<accession>A0A6J4LV54</accession>
<feature type="region of interest" description="Disordered" evidence="1">
    <location>
        <begin position="319"/>
        <end position="348"/>
    </location>
</feature>
<gene>
    <name evidence="3" type="ORF">AVDCRST_MAG11-2885</name>
</gene>
<name>A0A6J4LV54_9BACT</name>
<dbReference type="AlphaFoldDB" id="A0A6J4LV54"/>
<sequence>MSAVRPLRSAALVVGVVVVTAAAAAAPAAPGVSFLMRTTSGGAGASAAPSVNRVRVQGETMRFDAEGPAPASGDVTAGGYTLLDGPGRRAVVVMPERKQYMEIRFDDTTTQALMTAAAVSATTVTDVQVRGESLGAGEAVSGMPTRRFRLTTDYTYRDGGAPAAAAGKMRVVESYWVSDKLAGVADPLEQLGRTLGGRGGFGASPFAGVSATSVGALLEKRAAEQRRLFKGMPARTVTVTTDVKPGGERSEQTTTTEISDVVRGEMDPALFRVPDGYTKFDMKQMLNVSAQMKAALRGRADAAGAAAADTTSMLDAAKDGAKEGAKEGLREGAREAAGRKMRGIFKRP</sequence>
<feature type="compositionally biased region" description="Basic and acidic residues" evidence="1">
    <location>
        <begin position="319"/>
        <end position="338"/>
    </location>
</feature>
<feature type="chain" id="PRO_5026647314" description="DUF4412 domain-containing protein" evidence="2">
    <location>
        <begin position="26"/>
        <end position="348"/>
    </location>
</feature>
<evidence type="ECO:0008006" key="4">
    <source>
        <dbReference type="Google" id="ProtNLM"/>
    </source>
</evidence>
<dbReference type="EMBL" id="CADCTU010000632">
    <property type="protein sequence ID" value="CAA9339002.1"/>
    <property type="molecule type" value="Genomic_DNA"/>
</dbReference>
<keyword evidence="2" id="KW-0732">Signal</keyword>
<organism evidence="3">
    <name type="scientific">uncultured Gemmatimonadaceae bacterium</name>
    <dbReference type="NCBI Taxonomy" id="246130"/>
    <lineage>
        <taxon>Bacteria</taxon>
        <taxon>Pseudomonadati</taxon>
        <taxon>Gemmatimonadota</taxon>
        <taxon>Gemmatimonadia</taxon>
        <taxon>Gemmatimonadales</taxon>
        <taxon>Gemmatimonadaceae</taxon>
        <taxon>environmental samples</taxon>
    </lineage>
</organism>
<proteinExistence type="predicted"/>
<reference evidence="3" key="1">
    <citation type="submission" date="2020-02" db="EMBL/GenBank/DDBJ databases">
        <authorList>
            <person name="Meier V. D."/>
        </authorList>
    </citation>
    <scope>NUCLEOTIDE SEQUENCE</scope>
    <source>
        <strain evidence="3">AVDCRST_MAG11</strain>
    </source>
</reference>
<protein>
    <recommendedName>
        <fullName evidence="4">DUF4412 domain-containing protein</fullName>
    </recommendedName>
</protein>
<feature type="compositionally biased region" description="Basic residues" evidence="1">
    <location>
        <begin position="339"/>
        <end position="348"/>
    </location>
</feature>
<evidence type="ECO:0000313" key="3">
    <source>
        <dbReference type="EMBL" id="CAA9339002.1"/>
    </source>
</evidence>
<evidence type="ECO:0000256" key="2">
    <source>
        <dbReference type="SAM" id="SignalP"/>
    </source>
</evidence>
<evidence type="ECO:0000256" key="1">
    <source>
        <dbReference type="SAM" id="MobiDB-lite"/>
    </source>
</evidence>